<protein>
    <submittedName>
        <fullName evidence="2">Uncharacterized protein</fullName>
    </submittedName>
</protein>
<gene>
    <name evidence="2" type="ORF">Acor_79630</name>
</gene>
<evidence type="ECO:0000256" key="1">
    <source>
        <dbReference type="SAM" id="MobiDB-lite"/>
    </source>
</evidence>
<reference evidence="2 3" key="1">
    <citation type="submission" date="2019-10" db="EMBL/GenBank/DDBJ databases">
        <title>Whole genome shotgun sequence of Acrocarpospora corrugata NBRC 13972.</title>
        <authorList>
            <person name="Ichikawa N."/>
            <person name="Kimura A."/>
            <person name="Kitahashi Y."/>
            <person name="Komaki H."/>
            <person name="Oguchi A."/>
        </authorList>
    </citation>
    <scope>NUCLEOTIDE SEQUENCE [LARGE SCALE GENOMIC DNA]</scope>
    <source>
        <strain evidence="2 3">NBRC 13972</strain>
    </source>
</reference>
<dbReference type="AlphaFoldDB" id="A0A5M3WAF8"/>
<comment type="caution">
    <text evidence="2">The sequence shown here is derived from an EMBL/GenBank/DDBJ whole genome shotgun (WGS) entry which is preliminary data.</text>
</comment>
<evidence type="ECO:0000313" key="3">
    <source>
        <dbReference type="Proteomes" id="UP000334990"/>
    </source>
</evidence>
<dbReference type="Proteomes" id="UP000334990">
    <property type="component" value="Unassembled WGS sequence"/>
</dbReference>
<dbReference type="EMBL" id="BLAD01000117">
    <property type="protein sequence ID" value="GES05894.1"/>
    <property type="molecule type" value="Genomic_DNA"/>
</dbReference>
<feature type="region of interest" description="Disordered" evidence="1">
    <location>
        <begin position="1"/>
        <end position="50"/>
    </location>
</feature>
<organism evidence="2 3">
    <name type="scientific">Acrocarpospora corrugata</name>
    <dbReference type="NCBI Taxonomy" id="35763"/>
    <lineage>
        <taxon>Bacteria</taxon>
        <taxon>Bacillati</taxon>
        <taxon>Actinomycetota</taxon>
        <taxon>Actinomycetes</taxon>
        <taxon>Streptosporangiales</taxon>
        <taxon>Streptosporangiaceae</taxon>
        <taxon>Acrocarpospora</taxon>
    </lineage>
</organism>
<accession>A0A5M3WAF8</accession>
<keyword evidence="3" id="KW-1185">Reference proteome</keyword>
<name>A0A5M3WAF8_9ACTN</name>
<evidence type="ECO:0000313" key="2">
    <source>
        <dbReference type="EMBL" id="GES05894.1"/>
    </source>
</evidence>
<sequence length="50" mass="4911">MNAASTATTIPRASRGNGACDNTLPPPLTEASLGDVTGAPGSRDQPQSAS</sequence>
<feature type="compositionally biased region" description="Polar residues" evidence="1">
    <location>
        <begin position="1"/>
        <end position="11"/>
    </location>
</feature>
<proteinExistence type="predicted"/>